<reference evidence="1 2" key="1">
    <citation type="submission" date="2019-08" db="EMBL/GenBank/DDBJ databases">
        <authorList>
            <person name="Alioto T."/>
            <person name="Alioto T."/>
            <person name="Gomez Garrido J."/>
        </authorList>
    </citation>
    <scope>NUCLEOTIDE SEQUENCE [LARGE SCALE GENOMIC DNA]</scope>
</reference>
<name>A0A5E4NNC4_9HEMI</name>
<protein>
    <submittedName>
        <fullName evidence="1">DNA methylase, N-6 adenine-specific, conserved site,S-adenosyl-L-methionine-dependent methyltransferase</fullName>
    </submittedName>
</protein>
<gene>
    <name evidence="1" type="ORF">CINCED_3A007692</name>
</gene>
<organism evidence="1 2">
    <name type="scientific">Cinara cedri</name>
    <dbReference type="NCBI Taxonomy" id="506608"/>
    <lineage>
        <taxon>Eukaryota</taxon>
        <taxon>Metazoa</taxon>
        <taxon>Ecdysozoa</taxon>
        <taxon>Arthropoda</taxon>
        <taxon>Hexapoda</taxon>
        <taxon>Insecta</taxon>
        <taxon>Pterygota</taxon>
        <taxon>Neoptera</taxon>
        <taxon>Paraneoptera</taxon>
        <taxon>Hemiptera</taxon>
        <taxon>Sternorrhyncha</taxon>
        <taxon>Aphidomorpha</taxon>
        <taxon>Aphidoidea</taxon>
        <taxon>Aphididae</taxon>
        <taxon>Lachninae</taxon>
        <taxon>Cinara</taxon>
    </lineage>
</organism>
<dbReference type="SUPFAM" id="SSF53335">
    <property type="entry name" value="S-adenosyl-L-methionine-dependent methyltransferases"/>
    <property type="match status" value="1"/>
</dbReference>
<dbReference type="OrthoDB" id="419617at2759"/>
<dbReference type="PROSITE" id="PS00092">
    <property type="entry name" value="N6_MTASE"/>
    <property type="match status" value="1"/>
</dbReference>
<dbReference type="InterPro" id="IPR029063">
    <property type="entry name" value="SAM-dependent_MTases_sf"/>
</dbReference>
<proteinExistence type="predicted"/>
<dbReference type="PANTHER" id="PTHR23290">
    <property type="entry name" value="RRNA N6-ADENOSINE-METHYLTRANSFERASE METTL5"/>
    <property type="match status" value="1"/>
</dbReference>
<dbReference type="Pfam" id="PF06325">
    <property type="entry name" value="PrmA"/>
    <property type="match status" value="1"/>
</dbReference>
<keyword evidence="1" id="KW-0489">Methyltransferase</keyword>
<keyword evidence="2" id="KW-1185">Reference proteome</keyword>
<sequence length="212" mass="23507">MGTIKLKNLQSQLENIETFENPKIEFEQYTTSPLIAASILHTAQFVFGDIKNKTIADLGCGSGILSIGAVILGAEYCTGFDIDPSALALSVKNASNRDILDDCNFVLCDIKNIPKCVKPKMFDTVIMNPPFGTKVKGADLEFLKSALHMANSAVYSLHKTSTRKHIQKKASKWNVNSNVVAELRYDLPASYAFHKENSVDVYVDLIRFSRKK</sequence>
<dbReference type="Proteomes" id="UP000325440">
    <property type="component" value="Unassembled WGS sequence"/>
</dbReference>
<dbReference type="CDD" id="cd02440">
    <property type="entry name" value="AdoMet_MTases"/>
    <property type="match status" value="1"/>
</dbReference>
<evidence type="ECO:0000313" key="1">
    <source>
        <dbReference type="EMBL" id="VVC43880.1"/>
    </source>
</evidence>
<dbReference type="Gene3D" id="3.40.50.150">
    <property type="entry name" value="Vaccinia Virus protein VP39"/>
    <property type="match status" value="1"/>
</dbReference>
<accession>A0A5E4NNC4</accession>
<dbReference type="PANTHER" id="PTHR23290:SF0">
    <property type="entry name" value="RRNA N6-ADENOSINE-METHYLTRANSFERASE METTL5"/>
    <property type="match status" value="1"/>
</dbReference>
<evidence type="ECO:0000313" key="2">
    <source>
        <dbReference type="Proteomes" id="UP000325440"/>
    </source>
</evidence>
<dbReference type="GO" id="GO:0003676">
    <property type="term" value="F:nucleic acid binding"/>
    <property type="evidence" value="ECO:0007669"/>
    <property type="project" value="InterPro"/>
</dbReference>
<dbReference type="InterPro" id="IPR051720">
    <property type="entry name" value="rRNA_MeTrfase/Polyamine_Synth"/>
</dbReference>
<dbReference type="InterPro" id="IPR002052">
    <property type="entry name" value="DNA_methylase_N6_adenine_CS"/>
</dbReference>
<dbReference type="GO" id="GO:0008988">
    <property type="term" value="F:rRNA (adenine-N6-)-methyltransferase activity"/>
    <property type="evidence" value="ECO:0007669"/>
    <property type="project" value="TreeGrafter"/>
</dbReference>
<dbReference type="EMBL" id="CABPRJ010002373">
    <property type="protein sequence ID" value="VVC43880.1"/>
    <property type="molecule type" value="Genomic_DNA"/>
</dbReference>
<dbReference type="AlphaFoldDB" id="A0A5E4NNC4"/>
<keyword evidence="1" id="KW-0808">Transferase</keyword>